<dbReference type="SUPFAM" id="SSF144000">
    <property type="entry name" value="Oxysterol-binding protein-like"/>
    <property type="match status" value="1"/>
</dbReference>
<gene>
    <name evidence="1" type="ORF">ANCDUO_26387</name>
</gene>
<dbReference type="PANTHER" id="PTHR10972:SF203">
    <property type="entry name" value="OXYSTEROL-BINDING PROTEIN HOMOLOG 3"/>
    <property type="match status" value="1"/>
</dbReference>
<reference evidence="1 2" key="1">
    <citation type="submission" date="2013-12" db="EMBL/GenBank/DDBJ databases">
        <title>Draft genome of the parsitic nematode Ancylostoma duodenale.</title>
        <authorList>
            <person name="Mitreva M."/>
        </authorList>
    </citation>
    <scope>NUCLEOTIDE SEQUENCE [LARGE SCALE GENOMIC DNA]</scope>
    <source>
        <strain evidence="1 2">Zhejiang</strain>
    </source>
</reference>
<dbReference type="GO" id="GO:0005829">
    <property type="term" value="C:cytosol"/>
    <property type="evidence" value="ECO:0007669"/>
    <property type="project" value="TreeGrafter"/>
</dbReference>
<dbReference type="Pfam" id="PF01237">
    <property type="entry name" value="Oxysterol_BP"/>
    <property type="match status" value="1"/>
</dbReference>
<dbReference type="GO" id="GO:0032934">
    <property type="term" value="F:sterol binding"/>
    <property type="evidence" value="ECO:0007669"/>
    <property type="project" value="TreeGrafter"/>
</dbReference>
<dbReference type="PANTHER" id="PTHR10972">
    <property type="entry name" value="OXYSTEROL-BINDING PROTEIN-RELATED"/>
    <property type="match status" value="1"/>
</dbReference>
<dbReference type="GO" id="GO:0097038">
    <property type="term" value="C:perinuclear endoplasmic reticulum"/>
    <property type="evidence" value="ECO:0007669"/>
    <property type="project" value="TreeGrafter"/>
</dbReference>
<dbReference type="Gene3D" id="2.40.160.120">
    <property type="match status" value="1"/>
</dbReference>
<feature type="non-terminal residue" evidence="1">
    <location>
        <position position="1"/>
    </location>
</feature>
<dbReference type="InterPro" id="IPR000648">
    <property type="entry name" value="Oxysterol-bd"/>
</dbReference>
<protein>
    <submittedName>
        <fullName evidence="1">Uncharacterized protein</fullName>
    </submittedName>
</protein>
<name>A0A0C2BII6_9BILA</name>
<dbReference type="EMBL" id="KN784368">
    <property type="protein sequence ID" value="KIH43603.1"/>
    <property type="molecule type" value="Genomic_DNA"/>
</dbReference>
<evidence type="ECO:0000313" key="1">
    <source>
        <dbReference type="EMBL" id="KIH43603.1"/>
    </source>
</evidence>
<sequence length="124" mass="14295">ADITWNTWAQTCEFAPDRPVRLQLKGEEYSWNKVTTYIENLLCVPEQRNLSHEGLIHVRCSNGVAAKIFMKKNKVRTIRMLAFGLFDHNLQDVSGEVTNPSGERFCKLSGKWDEKFFKCVIPFG</sequence>
<accession>A0A0C2BII6</accession>
<keyword evidence="2" id="KW-1185">Reference proteome</keyword>
<dbReference type="Proteomes" id="UP000054047">
    <property type="component" value="Unassembled WGS sequence"/>
</dbReference>
<proteinExistence type="predicted"/>
<dbReference type="InterPro" id="IPR037239">
    <property type="entry name" value="OSBP_sf"/>
</dbReference>
<evidence type="ECO:0000313" key="2">
    <source>
        <dbReference type="Proteomes" id="UP000054047"/>
    </source>
</evidence>
<organism evidence="1 2">
    <name type="scientific">Ancylostoma duodenale</name>
    <dbReference type="NCBI Taxonomy" id="51022"/>
    <lineage>
        <taxon>Eukaryota</taxon>
        <taxon>Metazoa</taxon>
        <taxon>Ecdysozoa</taxon>
        <taxon>Nematoda</taxon>
        <taxon>Chromadorea</taxon>
        <taxon>Rhabditida</taxon>
        <taxon>Rhabditina</taxon>
        <taxon>Rhabditomorpha</taxon>
        <taxon>Strongyloidea</taxon>
        <taxon>Ancylostomatidae</taxon>
        <taxon>Ancylostomatinae</taxon>
        <taxon>Ancylostoma</taxon>
    </lineage>
</organism>
<dbReference type="GO" id="GO:0005886">
    <property type="term" value="C:plasma membrane"/>
    <property type="evidence" value="ECO:0007669"/>
    <property type="project" value="TreeGrafter"/>
</dbReference>
<dbReference type="OrthoDB" id="1854502at2759"/>
<dbReference type="AlphaFoldDB" id="A0A0C2BII6"/>